<evidence type="ECO:0000256" key="4">
    <source>
        <dbReference type="ARBA" id="ARBA00023136"/>
    </source>
</evidence>
<evidence type="ECO:0000313" key="8">
    <source>
        <dbReference type="Proteomes" id="UP000049127"/>
    </source>
</evidence>
<feature type="transmembrane region" description="Helical" evidence="5">
    <location>
        <begin position="12"/>
        <end position="29"/>
    </location>
</feature>
<feature type="transmembrane region" description="Helical" evidence="5">
    <location>
        <begin position="35"/>
        <end position="54"/>
    </location>
</feature>
<evidence type="ECO:0000313" key="7">
    <source>
        <dbReference type="EMBL" id="CEQ03006.1"/>
    </source>
</evidence>
<evidence type="ECO:0000256" key="5">
    <source>
        <dbReference type="SAM" id="Phobius"/>
    </source>
</evidence>
<accession>A0A0C7G5I4</accession>
<keyword evidence="2 5" id="KW-0812">Transmembrane</keyword>
<dbReference type="Proteomes" id="UP000049127">
    <property type="component" value="Unassembled WGS sequence"/>
</dbReference>
<keyword evidence="4 5" id="KW-0472">Membrane</keyword>
<evidence type="ECO:0000256" key="2">
    <source>
        <dbReference type="ARBA" id="ARBA00022692"/>
    </source>
</evidence>
<evidence type="ECO:0000259" key="6">
    <source>
        <dbReference type="Pfam" id="PF13515"/>
    </source>
</evidence>
<dbReference type="EMBL" id="CEKZ01000003">
    <property type="protein sequence ID" value="CEQ03006.1"/>
    <property type="molecule type" value="Genomic_DNA"/>
</dbReference>
<reference evidence="7 8" key="1">
    <citation type="submission" date="2015-01" db="EMBL/GenBank/DDBJ databases">
        <authorList>
            <person name="Aslett A.Martin."/>
            <person name="De Silva Nishadi"/>
        </authorList>
    </citation>
    <scope>NUCLEOTIDE SEQUENCE [LARGE SCALE GENOMIC DNA]</scope>
    <source>
        <strain evidence="7 8">R28058</strain>
    </source>
</reference>
<feature type="transmembrane region" description="Helical" evidence="5">
    <location>
        <begin position="83"/>
        <end position="101"/>
    </location>
</feature>
<feature type="transmembrane region" description="Helical" evidence="5">
    <location>
        <begin position="131"/>
        <end position="149"/>
    </location>
</feature>
<feature type="transmembrane region" description="Helical" evidence="5">
    <location>
        <begin position="349"/>
        <end position="367"/>
    </location>
</feature>
<feature type="transmembrane region" description="Helical" evidence="5">
    <location>
        <begin position="440"/>
        <end position="456"/>
    </location>
</feature>
<organism evidence="7 8">
    <name type="scientific">Paraclostridium sordellii</name>
    <name type="common">Clostridium sordellii</name>
    <dbReference type="NCBI Taxonomy" id="1505"/>
    <lineage>
        <taxon>Bacteria</taxon>
        <taxon>Bacillati</taxon>
        <taxon>Bacillota</taxon>
        <taxon>Clostridia</taxon>
        <taxon>Peptostreptococcales</taxon>
        <taxon>Peptostreptococcaceae</taxon>
        <taxon>Paraclostridium</taxon>
    </lineage>
</organism>
<evidence type="ECO:0000256" key="3">
    <source>
        <dbReference type="ARBA" id="ARBA00022989"/>
    </source>
</evidence>
<feature type="transmembrane region" description="Helical" evidence="5">
    <location>
        <begin position="61"/>
        <end position="77"/>
    </location>
</feature>
<dbReference type="Pfam" id="PF13515">
    <property type="entry name" value="FUSC_2"/>
    <property type="match status" value="1"/>
</dbReference>
<dbReference type="AlphaFoldDB" id="A0A0C7G5I4"/>
<proteinExistence type="predicted"/>
<gene>
    <name evidence="7" type="ORF">R28058_07391</name>
</gene>
<dbReference type="InterPro" id="IPR049453">
    <property type="entry name" value="Memb_transporter_dom"/>
</dbReference>
<dbReference type="RefSeq" id="WP_055341528.1">
    <property type="nucleotide sequence ID" value="NZ_CDNI01000003.1"/>
</dbReference>
<comment type="subcellular location">
    <subcellularLocation>
        <location evidence="1">Membrane</location>
        <topology evidence="1">Multi-pass membrane protein</topology>
    </subcellularLocation>
</comment>
<keyword evidence="3 5" id="KW-1133">Transmembrane helix</keyword>
<feature type="transmembrane region" description="Helical" evidence="5">
    <location>
        <begin position="108"/>
        <end position="125"/>
    </location>
</feature>
<dbReference type="GO" id="GO:0016020">
    <property type="term" value="C:membrane"/>
    <property type="evidence" value="ECO:0007669"/>
    <property type="project" value="UniProtKB-SubCell"/>
</dbReference>
<feature type="transmembrane region" description="Helical" evidence="5">
    <location>
        <begin position="398"/>
        <end position="415"/>
    </location>
</feature>
<name>A0A0C7G5I4_PARSO</name>
<dbReference type="OrthoDB" id="1654636at2"/>
<sequence>MKIDKKQIISTTIMFIVIVLAIVSFKSVFGDANTLVGVAGVTAALSLLGTDYTINPIRNTIGFVLLEVLLGVAAYLSSTNAVLGLIITFIVIFFILYSFTYNTKKPTYVAFTLGYLFMLYTPVSLDQLPLRLEGLAFCGLAIMIIQFIANKDKLKKASKTIIKDSINIIDKEISLMIENENLDSLKDSNNKVYSNVRNLSSDIYRRIDKGVDLPMNLMQDLFVSNFLESINLTLDKIRKDKDFDKGYEESLKNIKKLLSNVSDFIDNSITVDTITDKIKEYLNENKDINSKYYLTYELYDAASILKYDLNNTKDGDVSKVSKKYFLTNFLGKLNELKNNMHKDSLKFTFALRGALLTSIGVFIVSAFDIEYGKWLVFSLSSVVQPYLESGKLKGKERLIGTIIGLLVFEILFFIVKDPSGRTLIILVVGYLSNYQTRYKYQMICTTISALGSAALSTGNIETLSTDRIIFVITGTLIALYANKFILPYKMTDVTKNEVDKSIKLNENIVKKLYELGKTKSNIDKELKELLVINELINKKIGANNATLLSNKINDFLYNQRIFMNEVRFLVNNFRKFNKRDGDNLKLFEEIDSLNKKDNITKEDAINYFEHIKDNFSKLILVDVIEIKENIQNSKKLFIEIEKEI</sequence>
<evidence type="ECO:0000256" key="1">
    <source>
        <dbReference type="ARBA" id="ARBA00004141"/>
    </source>
</evidence>
<feature type="transmembrane region" description="Helical" evidence="5">
    <location>
        <begin position="468"/>
        <end position="486"/>
    </location>
</feature>
<protein>
    <submittedName>
        <fullName evidence="7">Membrane protein</fullName>
    </submittedName>
</protein>
<feature type="domain" description="Integral membrane bound transporter" evidence="6">
    <location>
        <begin position="360"/>
        <end position="480"/>
    </location>
</feature>